<dbReference type="EMBL" id="BLZA01000030">
    <property type="protein sequence ID" value="GHJ88530.1"/>
    <property type="molecule type" value="Genomic_DNA"/>
</dbReference>
<dbReference type="CDD" id="cd00876">
    <property type="entry name" value="Ras"/>
    <property type="match status" value="1"/>
</dbReference>
<dbReference type="AlphaFoldDB" id="A0A8H3TXA3"/>
<dbReference type="InterPro" id="IPR020849">
    <property type="entry name" value="Small_GTPase_Ras-type"/>
</dbReference>
<dbReference type="PROSITE" id="PS51421">
    <property type="entry name" value="RAS"/>
    <property type="match status" value="1"/>
</dbReference>
<dbReference type="SMART" id="SM00173">
    <property type="entry name" value="RAS"/>
    <property type="match status" value="1"/>
</dbReference>
<reference evidence="4" key="1">
    <citation type="submission" date="2020-07" db="EMBL/GenBank/DDBJ databases">
        <title>Draft Genome Sequence of a Deep-Sea Yeast, Naganishia (Cryptococcus) liquefaciens strain N6.</title>
        <authorList>
            <person name="Han Y.W."/>
            <person name="Kajitani R."/>
            <person name="Morimoto H."/>
            <person name="Parhat M."/>
            <person name="Tsubouchi H."/>
            <person name="Bakenova O."/>
            <person name="Ogata M."/>
            <person name="Argunhan B."/>
            <person name="Aoki R."/>
            <person name="Kajiwara S."/>
            <person name="Itoh T."/>
            <person name="Iwasaki H."/>
        </authorList>
    </citation>
    <scope>NUCLEOTIDE SEQUENCE</scope>
    <source>
        <strain evidence="4">N6</strain>
    </source>
</reference>
<dbReference type="GO" id="GO:0005525">
    <property type="term" value="F:GTP binding"/>
    <property type="evidence" value="ECO:0007669"/>
    <property type="project" value="UniProtKB-KW"/>
</dbReference>
<evidence type="ECO:0000313" key="4">
    <source>
        <dbReference type="EMBL" id="GHJ88530.1"/>
    </source>
</evidence>
<name>A0A8H3TXA3_9TREE</name>
<dbReference type="SUPFAM" id="SSF52540">
    <property type="entry name" value="P-loop containing nucleoside triphosphate hydrolases"/>
    <property type="match status" value="1"/>
</dbReference>
<dbReference type="GO" id="GO:0007165">
    <property type="term" value="P:signal transduction"/>
    <property type="evidence" value="ECO:0007669"/>
    <property type="project" value="InterPro"/>
</dbReference>
<dbReference type="InterPro" id="IPR005225">
    <property type="entry name" value="Small_GTP-bd"/>
</dbReference>
<protein>
    <recommendedName>
        <fullName evidence="6">GTPase domain-containing protein</fullName>
    </recommendedName>
</protein>
<evidence type="ECO:0000256" key="1">
    <source>
        <dbReference type="ARBA" id="ARBA00004342"/>
    </source>
</evidence>
<evidence type="ECO:0000256" key="2">
    <source>
        <dbReference type="ARBA" id="ARBA00022741"/>
    </source>
</evidence>
<sequence length="247" mass="27897">MQKQIYKQARLDSFQTQALQKQVQLVTIGIGVIPYTPNSAELAVPGVGKSAVTVRFCTDKFLEEYDPTIEDSFRFVNTGKEILDQSDRLRAQHSHLYSKQLNLNGDQVKINILDTAGQEEYRCSALPGTSALRQQWYRSGDGFLFIFSVAARETFDELTRLHEEISRAREHDNPGIPCVIVANKCDLKGRRQVSSMEARALAKRFGCPFVETSAKTGLNIDLAFRQCARRVVYTDMSDSLRQPSVRL</sequence>
<dbReference type="InterPro" id="IPR001806">
    <property type="entry name" value="Small_GTPase"/>
</dbReference>
<dbReference type="PROSITE" id="PS51419">
    <property type="entry name" value="RAB"/>
    <property type="match status" value="1"/>
</dbReference>
<dbReference type="InterPro" id="IPR027417">
    <property type="entry name" value="P-loop_NTPase"/>
</dbReference>
<dbReference type="OrthoDB" id="5976022at2759"/>
<dbReference type="Proteomes" id="UP000620104">
    <property type="component" value="Unassembled WGS sequence"/>
</dbReference>
<dbReference type="PRINTS" id="PR00449">
    <property type="entry name" value="RASTRNSFRMNG"/>
</dbReference>
<dbReference type="GO" id="GO:0005886">
    <property type="term" value="C:plasma membrane"/>
    <property type="evidence" value="ECO:0007669"/>
    <property type="project" value="UniProtKB-SubCell"/>
</dbReference>
<evidence type="ECO:0008006" key="6">
    <source>
        <dbReference type="Google" id="ProtNLM"/>
    </source>
</evidence>
<dbReference type="Pfam" id="PF00071">
    <property type="entry name" value="Ras"/>
    <property type="match status" value="1"/>
</dbReference>
<dbReference type="GO" id="GO:0003924">
    <property type="term" value="F:GTPase activity"/>
    <property type="evidence" value="ECO:0007669"/>
    <property type="project" value="InterPro"/>
</dbReference>
<gene>
    <name evidence="4" type="ORF">NliqN6_4932</name>
</gene>
<keyword evidence="3" id="KW-0342">GTP-binding</keyword>
<dbReference type="Gene3D" id="3.40.50.300">
    <property type="entry name" value="P-loop containing nucleotide triphosphate hydrolases"/>
    <property type="match status" value="2"/>
</dbReference>
<proteinExistence type="predicted"/>
<keyword evidence="2" id="KW-0547">Nucleotide-binding</keyword>
<dbReference type="PROSITE" id="PS51420">
    <property type="entry name" value="RHO"/>
    <property type="match status" value="1"/>
</dbReference>
<dbReference type="SMART" id="SM00174">
    <property type="entry name" value="RHO"/>
    <property type="match status" value="1"/>
</dbReference>
<keyword evidence="5" id="KW-1185">Reference proteome</keyword>
<evidence type="ECO:0000256" key="3">
    <source>
        <dbReference type="ARBA" id="ARBA00023134"/>
    </source>
</evidence>
<comment type="caution">
    <text evidence="4">The sequence shown here is derived from an EMBL/GenBank/DDBJ whole genome shotgun (WGS) entry which is preliminary data.</text>
</comment>
<organism evidence="4 5">
    <name type="scientific">Naganishia liquefaciens</name>
    <dbReference type="NCBI Taxonomy" id="104408"/>
    <lineage>
        <taxon>Eukaryota</taxon>
        <taxon>Fungi</taxon>
        <taxon>Dikarya</taxon>
        <taxon>Basidiomycota</taxon>
        <taxon>Agaricomycotina</taxon>
        <taxon>Tremellomycetes</taxon>
        <taxon>Filobasidiales</taxon>
        <taxon>Filobasidiaceae</taxon>
        <taxon>Naganishia</taxon>
    </lineage>
</organism>
<dbReference type="SMART" id="SM00175">
    <property type="entry name" value="RAB"/>
    <property type="match status" value="1"/>
</dbReference>
<evidence type="ECO:0000313" key="5">
    <source>
        <dbReference type="Proteomes" id="UP000620104"/>
    </source>
</evidence>
<comment type="subcellular location">
    <subcellularLocation>
        <location evidence="1">Cell membrane</location>
        <topology evidence="1">Lipid-anchor</topology>
        <orientation evidence="1">Cytoplasmic side</orientation>
    </subcellularLocation>
</comment>
<dbReference type="NCBIfam" id="TIGR00231">
    <property type="entry name" value="small_GTP"/>
    <property type="match status" value="1"/>
</dbReference>
<dbReference type="PANTHER" id="PTHR24070">
    <property type="entry name" value="RAS, DI-RAS, AND RHEB FAMILY MEMBERS OF SMALL GTPASE SUPERFAMILY"/>
    <property type="match status" value="1"/>
</dbReference>
<accession>A0A8H3TXA3</accession>
<feature type="non-terminal residue" evidence="4">
    <location>
        <position position="1"/>
    </location>
</feature>